<dbReference type="STRING" id="29354.IO98_14450"/>
<dbReference type="InterPro" id="IPR003593">
    <property type="entry name" value="AAA+_ATPase"/>
</dbReference>
<dbReference type="EMBL" id="JPME01000017">
    <property type="protein sequence ID" value="KEZ89501.1"/>
    <property type="molecule type" value="Genomic_DNA"/>
</dbReference>
<dbReference type="FunFam" id="3.40.50.300:FF:000127">
    <property type="entry name" value="Ribose import ATP-binding protein RbsA"/>
    <property type="match status" value="1"/>
</dbReference>
<evidence type="ECO:0000313" key="11">
    <source>
        <dbReference type="EMBL" id="KEZ89501.1"/>
    </source>
</evidence>
<evidence type="ECO:0000256" key="4">
    <source>
        <dbReference type="ARBA" id="ARBA00022597"/>
    </source>
</evidence>
<dbReference type="RefSeq" id="WP_038282185.1">
    <property type="nucleotide sequence ID" value="NZ_JPME01000017.1"/>
</dbReference>
<protein>
    <submittedName>
        <fullName evidence="11">D-ribose transporter ATP-binding protein</fullName>
    </submittedName>
</protein>
<evidence type="ECO:0000256" key="9">
    <source>
        <dbReference type="ARBA" id="ARBA00023136"/>
    </source>
</evidence>
<feature type="domain" description="ABC transporter" evidence="10">
    <location>
        <begin position="251"/>
        <end position="497"/>
    </location>
</feature>
<dbReference type="GO" id="GO:0016887">
    <property type="term" value="F:ATP hydrolysis activity"/>
    <property type="evidence" value="ECO:0007669"/>
    <property type="project" value="InterPro"/>
</dbReference>
<proteinExistence type="predicted"/>
<accession>A0A084JKL7</accession>
<dbReference type="OrthoDB" id="9771863at2"/>
<reference evidence="11 12" key="1">
    <citation type="submission" date="2014-07" db="EMBL/GenBank/DDBJ databases">
        <title>Draft genome of Clostridium celerecrescens 152B isolated from sediments associated with methane hydrate from Krishna Godavari basin.</title>
        <authorList>
            <person name="Honkalas V.S."/>
            <person name="Dabir A.P."/>
            <person name="Arora P."/>
            <person name="Dhakephalkar P.K."/>
        </authorList>
    </citation>
    <scope>NUCLEOTIDE SEQUENCE [LARGE SCALE GENOMIC DNA]</scope>
    <source>
        <strain evidence="11 12">152B</strain>
    </source>
</reference>
<keyword evidence="4" id="KW-0762">Sugar transport</keyword>
<keyword evidence="2" id="KW-0813">Transport</keyword>
<dbReference type="GO" id="GO:0005886">
    <property type="term" value="C:plasma membrane"/>
    <property type="evidence" value="ECO:0007669"/>
    <property type="project" value="UniProtKB-SubCell"/>
</dbReference>
<dbReference type="InterPro" id="IPR050107">
    <property type="entry name" value="ABC_carbohydrate_import_ATPase"/>
</dbReference>
<dbReference type="SMART" id="SM00382">
    <property type="entry name" value="AAA"/>
    <property type="match status" value="2"/>
</dbReference>
<evidence type="ECO:0000256" key="7">
    <source>
        <dbReference type="ARBA" id="ARBA00022840"/>
    </source>
</evidence>
<keyword evidence="6" id="KW-0547">Nucleotide-binding</keyword>
<dbReference type="AlphaFoldDB" id="A0A084JKL7"/>
<dbReference type="InterPro" id="IPR027417">
    <property type="entry name" value="P-loop_NTPase"/>
</dbReference>
<dbReference type="CDD" id="cd03216">
    <property type="entry name" value="ABC_Carb_Monos_I"/>
    <property type="match status" value="1"/>
</dbReference>
<gene>
    <name evidence="11" type="ORF">IO98_14450</name>
</gene>
<keyword evidence="7 11" id="KW-0067">ATP-binding</keyword>
<evidence type="ECO:0000256" key="1">
    <source>
        <dbReference type="ARBA" id="ARBA00004202"/>
    </source>
</evidence>
<organism evidence="11 12">
    <name type="scientific">Lacrimispora celerecrescens</name>
    <dbReference type="NCBI Taxonomy" id="29354"/>
    <lineage>
        <taxon>Bacteria</taxon>
        <taxon>Bacillati</taxon>
        <taxon>Bacillota</taxon>
        <taxon>Clostridia</taxon>
        <taxon>Lachnospirales</taxon>
        <taxon>Lachnospiraceae</taxon>
        <taxon>Lacrimispora</taxon>
    </lineage>
</organism>
<sequence>MSNYLVELKGVTKRFPGVVAMRNMSLQIRPGEIHGLIGENGAGKSTLIKVLTGVHIPEEGSIYIEGNKVSFKNPNEAATAGIACVYQELNIVKLLSVTDNIFINKAINKKGSPFLDYTKMHEIAHEVMLSLGQDIAVKKECGSYGMGIQQMVEIAKAVLIDAKLIIMDEPTSSLGEKEVEQLMKTVRSLKEKGIAILFVSHKLEELFELCDRVTVMRDGEHILTKNTDELDNDSLISAMVGRTLDNQYPKIEAEPGAEALRVEHLNSAGVLRDVSFHANHGEILGFAGLVGAGRTETFRAVFGADPYDGGEIYINGEKVVIKSPKAGIRCGMAFLTEDRKGQGLVLSQSVRTNLILSNMRRCTKGLFFDEKQIDQLAEENISDLKIKTPTADEVVGQLSGGNQQKVVIGKWINTNADIYIFDEPTRGIDVGAKVEVYNIMNRLVRAGKCVIMISSELPEIIGMSDRVIVMREGRIMGELSRKTDVLNQEIIMKAAWGGEIR</sequence>
<dbReference type="CDD" id="cd03215">
    <property type="entry name" value="ABC_Carb_Monos_II"/>
    <property type="match status" value="1"/>
</dbReference>
<evidence type="ECO:0000256" key="8">
    <source>
        <dbReference type="ARBA" id="ARBA00022967"/>
    </source>
</evidence>
<dbReference type="Gene3D" id="3.40.50.300">
    <property type="entry name" value="P-loop containing nucleotide triphosphate hydrolases"/>
    <property type="match status" value="2"/>
</dbReference>
<keyword evidence="12" id="KW-1185">Reference proteome</keyword>
<dbReference type="InterPro" id="IPR017871">
    <property type="entry name" value="ABC_transporter-like_CS"/>
</dbReference>
<evidence type="ECO:0000259" key="10">
    <source>
        <dbReference type="PROSITE" id="PS50893"/>
    </source>
</evidence>
<keyword evidence="3" id="KW-1003">Cell membrane</keyword>
<dbReference type="Pfam" id="PF00005">
    <property type="entry name" value="ABC_tran"/>
    <property type="match status" value="2"/>
</dbReference>
<dbReference type="InterPro" id="IPR003439">
    <property type="entry name" value="ABC_transporter-like_ATP-bd"/>
</dbReference>
<dbReference type="PROSITE" id="PS00211">
    <property type="entry name" value="ABC_TRANSPORTER_1"/>
    <property type="match status" value="1"/>
</dbReference>
<keyword evidence="8" id="KW-1278">Translocase</keyword>
<dbReference type="SUPFAM" id="SSF52540">
    <property type="entry name" value="P-loop containing nucleoside triphosphate hydrolases"/>
    <property type="match status" value="2"/>
</dbReference>
<dbReference type="PANTHER" id="PTHR43790">
    <property type="entry name" value="CARBOHYDRATE TRANSPORT ATP-BINDING PROTEIN MG119-RELATED"/>
    <property type="match status" value="1"/>
</dbReference>
<comment type="caution">
    <text evidence="11">The sequence shown here is derived from an EMBL/GenBank/DDBJ whole genome shotgun (WGS) entry which is preliminary data.</text>
</comment>
<keyword evidence="9" id="KW-0472">Membrane</keyword>
<name>A0A084JKL7_9FIRM</name>
<dbReference type="PANTHER" id="PTHR43790:SF3">
    <property type="entry name" value="D-ALLOSE IMPORT ATP-BINDING PROTEIN ALSA-RELATED"/>
    <property type="match status" value="1"/>
</dbReference>
<feature type="domain" description="ABC transporter" evidence="10">
    <location>
        <begin position="6"/>
        <end position="243"/>
    </location>
</feature>
<keyword evidence="5" id="KW-0677">Repeat</keyword>
<evidence type="ECO:0000256" key="2">
    <source>
        <dbReference type="ARBA" id="ARBA00022448"/>
    </source>
</evidence>
<dbReference type="PROSITE" id="PS50893">
    <property type="entry name" value="ABC_TRANSPORTER_2"/>
    <property type="match status" value="2"/>
</dbReference>
<evidence type="ECO:0000256" key="3">
    <source>
        <dbReference type="ARBA" id="ARBA00022475"/>
    </source>
</evidence>
<evidence type="ECO:0000256" key="6">
    <source>
        <dbReference type="ARBA" id="ARBA00022741"/>
    </source>
</evidence>
<comment type="subcellular location">
    <subcellularLocation>
        <location evidence="1">Cell membrane</location>
        <topology evidence="1">Peripheral membrane protein</topology>
    </subcellularLocation>
</comment>
<evidence type="ECO:0000256" key="5">
    <source>
        <dbReference type="ARBA" id="ARBA00022737"/>
    </source>
</evidence>
<evidence type="ECO:0000313" key="12">
    <source>
        <dbReference type="Proteomes" id="UP000028525"/>
    </source>
</evidence>
<dbReference type="GO" id="GO:0005524">
    <property type="term" value="F:ATP binding"/>
    <property type="evidence" value="ECO:0007669"/>
    <property type="project" value="UniProtKB-KW"/>
</dbReference>
<dbReference type="Proteomes" id="UP000028525">
    <property type="component" value="Unassembled WGS sequence"/>
</dbReference>